<protein>
    <submittedName>
        <fullName evidence="1">Uncharacterized protein</fullName>
    </submittedName>
</protein>
<evidence type="ECO:0000313" key="2">
    <source>
        <dbReference type="Proteomes" id="UP000199331"/>
    </source>
</evidence>
<dbReference type="OrthoDB" id="7507038at2"/>
<keyword evidence="2" id="KW-1185">Reference proteome</keyword>
<accession>A0A1I5MCQ6</accession>
<sequence>MAHRGTGFFDTRGNYHKTPEDATIADLAGILGKIGDGDSLAPGIAQMLLQRRTEIERLFGEHDAMMADYEPVGAGAKVTRLEPRAS</sequence>
<organism evidence="1 2">
    <name type="scientific">Qipengyuania nanhaisediminis</name>
    <dbReference type="NCBI Taxonomy" id="604088"/>
    <lineage>
        <taxon>Bacteria</taxon>
        <taxon>Pseudomonadati</taxon>
        <taxon>Pseudomonadota</taxon>
        <taxon>Alphaproteobacteria</taxon>
        <taxon>Sphingomonadales</taxon>
        <taxon>Erythrobacteraceae</taxon>
        <taxon>Qipengyuania</taxon>
    </lineage>
</organism>
<name>A0A1I5MCQ6_9SPHN</name>
<evidence type="ECO:0000313" key="1">
    <source>
        <dbReference type="EMBL" id="SFP07342.1"/>
    </source>
</evidence>
<gene>
    <name evidence="1" type="ORF">SAMN04488060_1277</name>
</gene>
<dbReference type="EMBL" id="FOWZ01000002">
    <property type="protein sequence ID" value="SFP07342.1"/>
    <property type="molecule type" value="Genomic_DNA"/>
</dbReference>
<dbReference type="RefSeq" id="WP_090478926.1">
    <property type="nucleotide sequence ID" value="NZ_FOWZ01000002.1"/>
</dbReference>
<proteinExistence type="predicted"/>
<reference evidence="2" key="1">
    <citation type="submission" date="2016-10" db="EMBL/GenBank/DDBJ databases">
        <authorList>
            <person name="Varghese N."/>
            <person name="Submissions S."/>
        </authorList>
    </citation>
    <scope>NUCLEOTIDE SEQUENCE [LARGE SCALE GENOMIC DNA]</scope>
    <source>
        <strain evidence="2">CGMCC 1.7715</strain>
    </source>
</reference>
<dbReference type="AlphaFoldDB" id="A0A1I5MCQ6"/>
<dbReference type="Proteomes" id="UP000199331">
    <property type="component" value="Unassembled WGS sequence"/>
</dbReference>